<name>A0A1F7JJZ9_9BACT</name>
<evidence type="ECO:0000256" key="4">
    <source>
        <dbReference type="ARBA" id="ARBA00022993"/>
    </source>
</evidence>
<sequence>PRYLSNFYRDLLVDGVKQRITSTHGLIAQGRGETFDYLLGEKTFDFATSAIAAAASLLITSSRPIISVNGNSAILSAKELITLSILLNVPLEINLFHRSLLRERKIADYLKKKGAKKILLPDNSKITGLTSNRRFVNAQGQHIADVIFVPLEDGDRTEYLIAQGKKVISIDLNPLSRSAQKATITIVDNIVRALPTLIQTIKKMQKKERKYLIKIINGYNNRKILNESIKHINSRLKQLTYDA</sequence>
<dbReference type="NCBIfam" id="NF010324">
    <property type="entry name" value="PRK13761.1"/>
    <property type="match status" value="1"/>
</dbReference>
<comment type="caution">
    <text evidence="5">The sequence shown here is derived from an EMBL/GenBank/DDBJ whole genome shotgun (WGS) entry which is preliminary data.</text>
</comment>
<feature type="non-terminal residue" evidence="5">
    <location>
        <position position="1"/>
    </location>
</feature>
<dbReference type="Gene3D" id="3.40.50.12640">
    <property type="entry name" value="Phosphopantoate/pantothenate synthetase"/>
    <property type="match status" value="1"/>
</dbReference>
<dbReference type="EMBL" id="MGAY01000049">
    <property type="protein sequence ID" value="OGK55926.1"/>
    <property type="molecule type" value="Genomic_DNA"/>
</dbReference>
<dbReference type="PIRSF" id="PIRSF004853">
    <property type="entry name" value="UCP004853"/>
    <property type="match status" value="1"/>
</dbReference>
<keyword evidence="3" id="KW-0067">ATP-binding</keyword>
<keyword evidence="1" id="KW-0436">Ligase</keyword>
<dbReference type="GO" id="GO:0015937">
    <property type="term" value="P:coenzyme A biosynthetic process"/>
    <property type="evidence" value="ECO:0007669"/>
    <property type="project" value="UniProtKB-KW"/>
</dbReference>
<dbReference type="PANTHER" id="PTHR40695:SF1">
    <property type="entry name" value="4-PHOSPHOPANTOATE--BETA-ALANINE LIGASE"/>
    <property type="match status" value="1"/>
</dbReference>
<evidence type="ECO:0000256" key="3">
    <source>
        <dbReference type="ARBA" id="ARBA00022840"/>
    </source>
</evidence>
<keyword evidence="2" id="KW-0547">Nucleotide-binding</keyword>
<dbReference type="PANTHER" id="PTHR40695">
    <property type="entry name" value="4-PHOSPHOPANTOATE--BETA-ALANINE LIGASE"/>
    <property type="match status" value="1"/>
</dbReference>
<evidence type="ECO:0008006" key="7">
    <source>
        <dbReference type="Google" id="ProtNLM"/>
    </source>
</evidence>
<dbReference type="GO" id="GO:0005524">
    <property type="term" value="F:ATP binding"/>
    <property type="evidence" value="ECO:0007669"/>
    <property type="project" value="UniProtKB-KW"/>
</dbReference>
<keyword evidence="4" id="KW-0173">Coenzyme A biosynthesis</keyword>
<dbReference type="Proteomes" id="UP000176376">
    <property type="component" value="Unassembled WGS sequence"/>
</dbReference>
<dbReference type="InterPro" id="IPR002855">
    <property type="entry name" value="PPS/PS"/>
</dbReference>
<evidence type="ECO:0000313" key="6">
    <source>
        <dbReference type="Proteomes" id="UP000176376"/>
    </source>
</evidence>
<gene>
    <name evidence="5" type="ORF">A3J15_02710</name>
</gene>
<dbReference type="GO" id="GO:0016874">
    <property type="term" value="F:ligase activity"/>
    <property type="evidence" value="ECO:0007669"/>
    <property type="project" value="UniProtKB-KW"/>
</dbReference>
<evidence type="ECO:0000256" key="1">
    <source>
        <dbReference type="ARBA" id="ARBA00022598"/>
    </source>
</evidence>
<proteinExistence type="predicted"/>
<dbReference type="AlphaFoldDB" id="A0A1F7JJZ9"/>
<dbReference type="STRING" id="1802074.A3J15_02710"/>
<dbReference type="InterPro" id="IPR038138">
    <property type="entry name" value="PPS/PS_sf"/>
</dbReference>
<protein>
    <recommendedName>
        <fullName evidence="7">Phosphopantothenate/pantothenate synthetase</fullName>
    </recommendedName>
</protein>
<evidence type="ECO:0000256" key="2">
    <source>
        <dbReference type="ARBA" id="ARBA00022741"/>
    </source>
</evidence>
<accession>A0A1F7JJZ9</accession>
<organism evidence="5 6">
    <name type="scientific">Candidatus Roizmanbacteria bacterium RIFCSPLOWO2_02_FULL_38_10</name>
    <dbReference type="NCBI Taxonomy" id="1802074"/>
    <lineage>
        <taxon>Bacteria</taxon>
        <taxon>Candidatus Roizmaniibacteriota</taxon>
    </lineage>
</organism>
<reference evidence="5 6" key="1">
    <citation type="journal article" date="2016" name="Nat. Commun.">
        <title>Thousands of microbial genomes shed light on interconnected biogeochemical processes in an aquifer system.</title>
        <authorList>
            <person name="Anantharaman K."/>
            <person name="Brown C.T."/>
            <person name="Hug L.A."/>
            <person name="Sharon I."/>
            <person name="Castelle C.J."/>
            <person name="Probst A.J."/>
            <person name="Thomas B.C."/>
            <person name="Singh A."/>
            <person name="Wilkins M.J."/>
            <person name="Karaoz U."/>
            <person name="Brodie E.L."/>
            <person name="Williams K.H."/>
            <person name="Hubbard S.S."/>
            <person name="Banfield J.F."/>
        </authorList>
    </citation>
    <scope>NUCLEOTIDE SEQUENCE [LARGE SCALE GENOMIC DNA]</scope>
</reference>
<dbReference type="Pfam" id="PF02006">
    <property type="entry name" value="PPS_PS"/>
    <property type="match status" value="1"/>
</dbReference>
<evidence type="ECO:0000313" key="5">
    <source>
        <dbReference type="EMBL" id="OGK55926.1"/>
    </source>
</evidence>